<comment type="caution">
    <text evidence="2">The sequence shown here is derived from an EMBL/GenBank/DDBJ whole genome shotgun (WGS) entry which is preliminary data.</text>
</comment>
<sequence length="601" mass="65982">MPRRAEQPFSSHAEAEPPKSRKHVDATKKLLGIREIRGRDAGAERVSVVDNSGNERFVSMSREELNRAEARADRDFERTVAAVTAGANVDSAMATELFGANKENILALARKEGDIKGAMYRVMEDAIDAMSEYDRLVEKAVTDSGYTGIVAEGLRNSLLGERSRVFGDAFSQSAGPRAKRNLENAVRGKVLAEASRQVSALAETVGKPKRADNVSDILSDVQVLKKTEKRMRENPADASLPGRVNAIDRMIQQNVAEWAVQYLTENPKASAAAVLKEAEANGLDEFITRQDVTKLKRGVAVDELHAPVTKEEQMAALEALKPELIVERVRAGAVKEGPGAPLEQAIVDDGITYDRHLDKPGEITERHAAEQRAEAIIARNERRQRKKNPTAMEDYDMPVFTGESKVPDVSDLLEEEVAPANKGFLQGLAKTGRKALLGMALLFGLKAGSPDQRLPHQDDQGPERETASLQEAVDVMAAPTGSVIADTKGMTGERNDSLLAPEAKPSRVDTIFAKGDPRNLERALKNLDEAMNEAGLPSKAEFLRLKAAERKAKITEMRERMEVMKELSRTDSPAISAMKRAELGQKLEDHQRFLDLMKSIR</sequence>
<gene>
    <name evidence="2" type="ORF">A2304_03905</name>
</gene>
<proteinExistence type="predicted"/>
<evidence type="ECO:0000313" key="2">
    <source>
        <dbReference type="EMBL" id="OGL98867.1"/>
    </source>
</evidence>
<dbReference type="EMBL" id="MGFE01000012">
    <property type="protein sequence ID" value="OGL98867.1"/>
    <property type="molecule type" value="Genomic_DNA"/>
</dbReference>
<feature type="region of interest" description="Disordered" evidence="1">
    <location>
        <begin position="1"/>
        <end position="27"/>
    </location>
</feature>
<accession>A0A1F7W9J0</accession>
<feature type="compositionally biased region" description="Basic and acidic residues" evidence="1">
    <location>
        <begin position="13"/>
        <end position="27"/>
    </location>
</feature>
<organism evidence="2 3">
    <name type="scientific">Candidatus Uhrbacteria bacterium RIFOXYB2_FULL_57_15</name>
    <dbReference type="NCBI Taxonomy" id="1802422"/>
    <lineage>
        <taxon>Bacteria</taxon>
        <taxon>Candidatus Uhriibacteriota</taxon>
    </lineage>
</organism>
<name>A0A1F7W9J0_9BACT</name>
<evidence type="ECO:0000313" key="3">
    <source>
        <dbReference type="Proteomes" id="UP000176501"/>
    </source>
</evidence>
<evidence type="ECO:0000256" key="1">
    <source>
        <dbReference type="SAM" id="MobiDB-lite"/>
    </source>
</evidence>
<protein>
    <submittedName>
        <fullName evidence="2">Uncharacterized protein</fullName>
    </submittedName>
</protein>
<dbReference type="AlphaFoldDB" id="A0A1F7W9J0"/>
<dbReference type="Proteomes" id="UP000176501">
    <property type="component" value="Unassembled WGS sequence"/>
</dbReference>
<reference evidence="2 3" key="1">
    <citation type="journal article" date="2016" name="Nat. Commun.">
        <title>Thousands of microbial genomes shed light on interconnected biogeochemical processes in an aquifer system.</title>
        <authorList>
            <person name="Anantharaman K."/>
            <person name="Brown C.T."/>
            <person name="Hug L.A."/>
            <person name="Sharon I."/>
            <person name="Castelle C.J."/>
            <person name="Probst A.J."/>
            <person name="Thomas B.C."/>
            <person name="Singh A."/>
            <person name="Wilkins M.J."/>
            <person name="Karaoz U."/>
            <person name="Brodie E.L."/>
            <person name="Williams K.H."/>
            <person name="Hubbard S.S."/>
            <person name="Banfield J.F."/>
        </authorList>
    </citation>
    <scope>NUCLEOTIDE SEQUENCE [LARGE SCALE GENOMIC DNA]</scope>
</reference>